<feature type="domain" description="ABC transporter" evidence="9">
    <location>
        <begin position="19"/>
        <end position="279"/>
    </location>
</feature>
<evidence type="ECO:0000256" key="8">
    <source>
        <dbReference type="ARBA" id="ARBA00023136"/>
    </source>
</evidence>
<dbReference type="SMART" id="SM00382">
    <property type="entry name" value="AAA"/>
    <property type="match status" value="2"/>
</dbReference>
<dbReference type="InterPro" id="IPR017871">
    <property type="entry name" value="ABC_transporter-like_CS"/>
</dbReference>
<accession>A0ABS6AT91</accession>
<dbReference type="GO" id="GO:0005524">
    <property type="term" value="F:ATP binding"/>
    <property type="evidence" value="ECO:0007669"/>
    <property type="project" value="UniProtKB-KW"/>
</dbReference>
<dbReference type="Pfam" id="PF00005">
    <property type="entry name" value="ABC_tran"/>
    <property type="match status" value="2"/>
</dbReference>
<evidence type="ECO:0000256" key="4">
    <source>
        <dbReference type="ARBA" id="ARBA00022737"/>
    </source>
</evidence>
<dbReference type="EMBL" id="JAHKNI010000002">
    <property type="protein sequence ID" value="MBU3061248.1"/>
    <property type="molecule type" value="Genomic_DNA"/>
</dbReference>
<dbReference type="InterPro" id="IPR050107">
    <property type="entry name" value="ABC_carbohydrate_import_ATPase"/>
</dbReference>
<dbReference type="PROSITE" id="PS50893">
    <property type="entry name" value="ABC_TRANSPORTER_2"/>
    <property type="match status" value="2"/>
</dbReference>
<dbReference type="InterPro" id="IPR027417">
    <property type="entry name" value="P-loop_NTPase"/>
</dbReference>
<dbReference type="CDD" id="cd03216">
    <property type="entry name" value="ABC_Carb_Monos_I"/>
    <property type="match status" value="1"/>
</dbReference>
<evidence type="ECO:0000256" key="6">
    <source>
        <dbReference type="ARBA" id="ARBA00022840"/>
    </source>
</evidence>
<evidence type="ECO:0000313" key="11">
    <source>
        <dbReference type="Proteomes" id="UP000733379"/>
    </source>
</evidence>
<dbReference type="Gene3D" id="3.40.50.300">
    <property type="entry name" value="P-loop containing nucleotide triphosphate hydrolases"/>
    <property type="match status" value="2"/>
</dbReference>
<evidence type="ECO:0000259" key="9">
    <source>
        <dbReference type="PROSITE" id="PS50893"/>
    </source>
</evidence>
<sequence length="567" mass="60587">MTDPEADAGIGTERAATLLTMSGIVKEFPGVKALRGVELTLRSGEVLALLGENGAGKSTLMNILAGVHTPDAGVIEIDGAPVHLRSPKDATRHGIAMIHQELNLVPELSIADNIFLGQERRTPRGTLDRATMRERTTELLARVGLRLSPRRLVRNCRLAEQQLIEVAKALNHDLRVLVMDEPTSALAEAETQRLFAVIRTLTAPNSTSLALGSVAREARCVDGSLRSRGVGVIYISHRIEELEQIADSVAVLRDGAYVGHRSMRSTSRGELIGLMVGRPLGELFPRRAEQHAGDRVRLRVRDLRTEPPVESDSVPLHGVSFEVSAGEIVGLAGLMGAGRSEVCHALYGAGAGVGGDVELDGVPYRPHSPSRAIARGLALVAEDRKAQSLVLGNTVRFNASLAALGRYLRPWRTIDARRERAEVGAELSDLRVKTASQTTVVGTLSGGNQQKVVLAKCLLTRPSVLLVDEPTRGIDVGAKAEVHALLDRLARGGAAILAVSSELPELIGMCDRILVLCEGRITGEFNRDPARGNPFDQEAILSAAMARTPAIVVPAALDPSVRLGGEQ</sequence>
<evidence type="ECO:0000256" key="2">
    <source>
        <dbReference type="ARBA" id="ARBA00022475"/>
    </source>
</evidence>
<dbReference type="InterPro" id="IPR003439">
    <property type="entry name" value="ABC_transporter-like_ATP-bd"/>
</dbReference>
<dbReference type="InterPro" id="IPR003593">
    <property type="entry name" value="AAA+_ATPase"/>
</dbReference>
<keyword evidence="2" id="KW-1003">Cell membrane</keyword>
<organism evidence="10 11">
    <name type="scientific">Nocardia albiluteola</name>
    <dbReference type="NCBI Taxonomy" id="2842303"/>
    <lineage>
        <taxon>Bacteria</taxon>
        <taxon>Bacillati</taxon>
        <taxon>Actinomycetota</taxon>
        <taxon>Actinomycetes</taxon>
        <taxon>Mycobacteriales</taxon>
        <taxon>Nocardiaceae</taxon>
        <taxon>Nocardia</taxon>
    </lineage>
</organism>
<dbReference type="PROSITE" id="PS00211">
    <property type="entry name" value="ABC_TRANSPORTER_1"/>
    <property type="match status" value="1"/>
</dbReference>
<evidence type="ECO:0000256" key="1">
    <source>
        <dbReference type="ARBA" id="ARBA00022448"/>
    </source>
</evidence>
<comment type="caution">
    <text evidence="10">The sequence shown here is derived from an EMBL/GenBank/DDBJ whole genome shotgun (WGS) entry which is preliminary data.</text>
</comment>
<evidence type="ECO:0000256" key="3">
    <source>
        <dbReference type="ARBA" id="ARBA00022597"/>
    </source>
</evidence>
<keyword evidence="3" id="KW-0762">Sugar transport</keyword>
<dbReference type="CDD" id="cd03215">
    <property type="entry name" value="ABC_Carb_Monos_II"/>
    <property type="match status" value="1"/>
</dbReference>
<name>A0ABS6AT91_9NOCA</name>
<proteinExistence type="predicted"/>
<keyword evidence="4" id="KW-0677">Repeat</keyword>
<protein>
    <submittedName>
        <fullName evidence="10">Sugar ABC transporter ATP-binding protein</fullName>
    </submittedName>
</protein>
<keyword evidence="5" id="KW-0547">Nucleotide-binding</keyword>
<keyword evidence="7" id="KW-1278">Translocase</keyword>
<evidence type="ECO:0000313" key="10">
    <source>
        <dbReference type="EMBL" id="MBU3061248.1"/>
    </source>
</evidence>
<keyword evidence="8" id="KW-0472">Membrane</keyword>
<keyword evidence="11" id="KW-1185">Reference proteome</keyword>
<reference evidence="10 11" key="1">
    <citation type="submission" date="2021-06" db="EMBL/GenBank/DDBJ databases">
        <title>Actinomycetes sequencing.</title>
        <authorList>
            <person name="Shan Q."/>
        </authorList>
    </citation>
    <scope>NUCLEOTIDE SEQUENCE [LARGE SCALE GENOMIC DNA]</scope>
    <source>
        <strain evidence="10 11">NEAU-G5</strain>
    </source>
</reference>
<dbReference type="SUPFAM" id="SSF52540">
    <property type="entry name" value="P-loop containing nucleoside triphosphate hydrolases"/>
    <property type="match status" value="2"/>
</dbReference>
<keyword evidence="1" id="KW-0813">Transport</keyword>
<feature type="domain" description="ABC transporter" evidence="9">
    <location>
        <begin position="298"/>
        <end position="543"/>
    </location>
</feature>
<dbReference type="Proteomes" id="UP000733379">
    <property type="component" value="Unassembled WGS sequence"/>
</dbReference>
<dbReference type="PANTHER" id="PTHR43790">
    <property type="entry name" value="CARBOHYDRATE TRANSPORT ATP-BINDING PROTEIN MG119-RELATED"/>
    <property type="match status" value="1"/>
</dbReference>
<dbReference type="RefSeq" id="WP_215916158.1">
    <property type="nucleotide sequence ID" value="NZ_JAHKNI010000002.1"/>
</dbReference>
<keyword evidence="6 10" id="KW-0067">ATP-binding</keyword>
<dbReference type="PANTHER" id="PTHR43790:SF3">
    <property type="entry name" value="D-ALLOSE IMPORT ATP-BINDING PROTEIN ALSA-RELATED"/>
    <property type="match status" value="1"/>
</dbReference>
<evidence type="ECO:0000256" key="7">
    <source>
        <dbReference type="ARBA" id="ARBA00022967"/>
    </source>
</evidence>
<gene>
    <name evidence="10" type="ORF">KO481_06905</name>
</gene>
<evidence type="ECO:0000256" key="5">
    <source>
        <dbReference type="ARBA" id="ARBA00022741"/>
    </source>
</evidence>